<protein>
    <submittedName>
        <fullName evidence="2">Uncharacterized protein</fullName>
    </submittedName>
</protein>
<sequence length="557" mass="61378">MYTRLYARRASCRLSSRALLECAPGRLCEQGLAGAVPGIRGHWRLRDRERSKLCPHLLRPLHIVPCASFRSKNGRENDHFPCLYTPSYNKLDPRRSRNPSSRYSTPFSRRASAPASFQCRFRLAFAQKGASGPRWLCSMMSRWMSFGRLRAWWCRRVCCLRASAFLEGMRDNTQYRRPSWFLAQSWPKWDPHCTFGASNGRIPYHFACACAFFEAFEMSPGRVALFRSEDDRKNLRRPSPCLYTSSSNRHDPRHLRCPSSRCPAPPYCLALPPSSVDCRSGLAFALSSAFGRGGCAAGRQGGCRFAPVECGGTVGCGACVCVPTTLCAGGCGDLTRNSCRLPLLVRGRARARWYRPTVQASALLSACGTRAACSLTRTRAARATSRQITRRWVVSSTRRARVAAGTLSRRECKRVSFGVLMYPSLPLHKSSDTLLRLHARQDDPTRPSPFRPGYIRVHIHDDKDQNTSAPSPNPPLTSIPRMLDARIHHGDSGSPSRSGAELFVLAVAVAVQTGSEGRESVGCGRSARHSAGGRGAPCSLVVGKGGGWVVRGSARDV</sequence>
<proteinExistence type="predicted"/>
<reference evidence="2" key="1">
    <citation type="submission" date="2014-09" db="EMBL/GenBank/DDBJ databases">
        <title>Genome sequence of the luminous mushroom Mycena chlorophos for searching fungal bioluminescence genes.</title>
        <authorList>
            <person name="Tanaka Y."/>
            <person name="Kasuga D."/>
            <person name="Oba Y."/>
            <person name="Hase S."/>
            <person name="Sato K."/>
            <person name="Oba Y."/>
            <person name="Sakakibara Y."/>
        </authorList>
    </citation>
    <scope>NUCLEOTIDE SEQUENCE</scope>
</reference>
<dbReference type="Proteomes" id="UP000815677">
    <property type="component" value="Unassembled WGS sequence"/>
</dbReference>
<keyword evidence="3" id="KW-1185">Reference proteome</keyword>
<name>A0ABQ0L0I2_MYCCL</name>
<evidence type="ECO:0000313" key="2">
    <source>
        <dbReference type="EMBL" id="GAT43271.1"/>
    </source>
</evidence>
<evidence type="ECO:0000256" key="1">
    <source>
        <dbReference type="SAM" id="MobiDB-lite"/>
    </source>
</evidence>
<evidence type="ECO:0000313" key="3">
    <source>
        <dbReference type="Proteomes" id="UP000815677"/>
    </source>
</evidence>
<organism evidence="2 3">
    <name type="scientific">Mycena chlorophos</name>
    <name type="common">Agaric fungus</name>
    <name type="synonym">Agaricus chlorophos</name>
    <dbReference type="NCBI Taxonomy" id="658473"/>
    <lineage>
        <taxon>Eukaryota</taxon>
        <taxon>Fungi</taxon>
        <taxon>Dikarya</taxon>
        <taxon>Basidiomycota</taxon>
        <taxon>Agaricomycotina</taxon>
        <taxon>Agaricomycetes</taxon>
        <taxon>Agaricomycetidae</taxon>
        <taxon>Agaricales</taxon>
        <taxon>Marasmiineae</taxon>
        <taxon>Mycenaceae</taxon>
        <taxon>Mycena</taxon>
    </lineage>
</organism>
<gene>
    <name evidence="2" type="ORF">MCHLO_00960</name>
</gene>
<dbReference type="EMBL" id="DF838799">
    <property type="protein sequence ID" value="GAT43271.1"/>
    <property type="molecule type" value="Genomic_DNA"/>
</dbReference>
<accession>A0ABQ0L0I2</accession>
<feature type="region of interest" description="Disordered" evidence="1">
    <location>
        <begin position="461"/>
        <end position="480"/>
    </location>
</feature>